<dbReference type="InterPro" id="IPR045584">
    <property type="entry name" value="Pilin-like"/>
</dbReference>
<reference evidence="12 14" key="1">
    <citation type="submission" date="2019-03" db="EMBL/GenBank/DDBJ databases">
        <authorList>
            <person name="Li J."/>
        </authorList>
    </citation>
    <scope>NUCLEOTIDE SEQUENCE [LARGE SCALE GENOMIC DNA]</scope>
    <source>
        <strain evidence="12 14">3058</strain>
    </source>
</reference>
<dbReference type="InterPro" id="IPR010055">
    <property type="entry name" value="T2SS_protein-GspJ"/>
</dbReference>
<keyword evidence="4" id="KW-1003">Cell membrane</keyword>
<geneLocation type="plasmid" evidence="11 13">
    <name>unnamed4</name>
</geneLocation>
<dbReference type="Proteomes" id="UP000296374">
    <property type="component" value="Plasmid unnamed4"/>
</dbReference>
<evidence type="ECO:0000256" key="7">
    <source>
        <dbReference type="ARBA" id="ARBA00022692"/>
    </source>
</evidence>
<organism evidence="12 14">
    <name type="scientific">Paracoccus liaowanqingii</name>
    <dbReference type="NCBI Taxonomy" id="2560053"/>
    <lineage>
        <taxon>Bacteria</taxon>
        <taxon>Pseudomonadati</taxon>
        <taxon>Pseudomonadota</taxon>
        <taxon>Alphaproteobacteria</taxon>
        <taxon>Rhodobacterales</taxon>
        <taxon>Paracoccaceae</taxon>
        <taxon>Paracoccus</taxon>
    </lineage>
</organism>
<dbReference type="Pfam" id="PF07963">
    <property type="entry name" value="N_methyl"/>
    <property type="match status" value="1"/>
</dbReference>
<evidence type="ECO:0000313" key="11">
    <source>
        <dbReference type="EMBL" id="QDA36471.1"/>
    </source>
</evidence>
<name>A0A4Z1CQZ0_9RHOB</name>
<accession>A0A4Z1CQZ0</accession>
<keyword evidence="11" id="KW-0614">Plasmid</keyword>
<feature type="transmembrane region" description="Helical" evidence="10">
    <location>
        <begin position="12"/>
        <end position="36"/>
    </location>
</feature>
<evidence type="ECO:0000256" key="5">
    <source>
        <dbReference type="ARBA" id="ARBA00022481"/>
    </source>
</evidence>
<evidence type="ECO:0000256" key="3">
    <source>
        <dbReference type="ARBA" id="ARBA00021539"/>
    </source>
</evidence>
<keyword evidence="14" id="KW-1185">Reference proteome</keyword>
<dbReference type="GO" id="GO:0015628">
    <property type="term" value="P:protein secretion by the type II secretion system"/>
    <property type="evidence" value="ECO:0007669"/>
    <property type="project" value="InterPro"/>
</dbReference>
<dbReference type="InterPro" id="IPR012902">
    <property type="entry name" value="N_methyl_site"/>
</dbReference>
<evidence type="ECO:0000256" key="8">
    <source>
        <dbReference type="ARBA" id="ARBA00022989"/>
    </source>
</evidence>
<evidence type="ECO:0000256" key="6">
    <source>
        <dbReference type="ARBA" id="ARBA00022519"/>
    </source>
</evidence>
<dbReference type="SUPFAM" id="SSF54523">
    <property type="entry name" value="Pili subunits"/>
    <property type="match status" value="1"/>
</dbReference>
<accession>A0A4Y5SSL7</accession>
<dbReference type="EMBL" id="SRPG01000027">
    <property type="protein sequence ID" value="TGN67547.1"/>
    <property type="molecule type" value="Genomic_DNA"/>
</dbReference>
<dbReference type="PANTHER" id="PTHR39583:SF2">
    <property type="entry name" value="TYPE II SECRETION SYSTEM PROTEIN J"/>
    <property type="match status" value="1"/>
</dbReference>
<keyword evidence="9 10" id="KW-0472">Membrane</keyword>
<evidence type="ECO:0000256" key="4">
    <source>
        <dbReference type="ARBA" id="ARBA00022475"/>
    </source>
</evidence>
<evidence type="ECO:0000313" key="13">
    <source>
        <dbReference type="Proteomes" id="UP000296374"/>
    </source>
</evidence>
<comment type="similarity">
    <text evidence="2">Belongs to the GSP J family.</text>
</comment>
<evidence type="ECO:0000256" key="2">
    <source>
        <dbReference type="ARBA" id="ARBA00011084"/>
    </source>
</evidence>
<keyword evidence="5" id="KW-0488">Methylation</keyword>
<dbReference type="Pfam" id="PF11612">
    <property type="entry name" value="T2SSJ"/>
    <property type="match status" value="1"/>
</dbReference>
<dbReference type="Proteomes" id="UP000297972">
    <property type="component" value="Unassembled WGS sequence"/>
</dbReference>
<dbReference type="OrthoDB" id="7723663at2"/>
<keyword evidence="6" id="KW-0997">Cell inner membrane</keyword>
<evidence type="ECO:0000256" key="9">
    <source>
        <dbReference type="ARBA" id="ARBA00023136"/>
    </source>
</evidence>
<gene>
    <name evidence="11" type="ORF">E4191_20440</name>
    <name evidence="12" type="ORF">E4L95_04505</name>
</gene>
<reference evidence="13" key="2">
    <citation type="submission" date="2019-05" db="EMBL/GenBank/DDBJ databases">
        <title>Tamlana fucoidanivorans sp. nov., isolated from the surface of algae collected from Fujian province in China.</title>
        <authorList>
            <person name="Li J."/>
        </authorList>
    </citation>
    <scope>NUCLEOTIDE SEQUENCE [LARGE SCALE GENOMIC DNA]</scope>
    <source>
        <strain evidence="13">2251</strain>
        <plasmid evidence="13">unnamed4</plasmid>
    </source>
</reference>
<dbReference type="PANTHER" id="PTHR39583">
    <property type="entry name" value="TYPE II SECRETION SYSTEM PROTEIN J-RELATED"/>
    <property type="match status" value="1"/>
</dbReference>
<reference evidence="11" key="3">
    <citation type="journal article" date="2020" name="Int. J. Syst. Evol. Microbiol.">
        <title>Paracoccus liaowanqingii sp. nov., isolated from Tibetan antelope (Pantholops hodgsonii).</title>
        <authorList>
            <person name="Li J."/>
            <person name="Lu S."/>
            <person name="Jin D."/>
            <person name="Yang J."/>
            <person name="Lai X.H."/>
            <person name="Huang Y."/>
            <person name="Tian Z."/>
            <person name="Dong K."/>
            <person name="Zhang S."/>
            <person name="Lei W."/>
            <person name="Pu J."/>
            <person name="Zhang G."/>
            <person name="Wu X."/>
            <person name="Huang Y."/>
            <person name="Ren Z."/>
            <person name="Wang S."/>
            <person name="Xu J."/>
        </authorList>
    </citation>
    <scope>NUCLEOTIDE SEQUENCE</scope>
    <source>
        <strain evidence="11">2251</strain>
    </source>
</reference>
<keyword evidence="7 10" id="KW-0812">Transmembrane</keyword>
<evidence type="ECO:0000256" key="1">
    <source>
        <dbReference type="ARBA" id="ARBA00004377"/>
    </source>
</evidence>
<protein>
    <recommendedName>
        <fullName evidence="3">Type II secretion system protein J</fullName>
    </recommendedName>
</protein>
<dbReference type="EMBL" id="CP040763">
    <property type="protein sequence ID" value="QDA36471.1"/>
    <property type="molecule type" value="Genomic_DNA"/>
</dbReference>
<proteinExistence type="inferred from homology"/>
<dbReference type="KEGG" id="plia:E4191_20440"/>
<dbReference type="GO" id="GO:0015627">
    <property type="term" value="C:type II protein secretion system complex"/>
    <property type="evidence" value="ECO:0007669"/>
    <property type="project" value="InterPro"/>
</dbReference>
<comment type="subcellular location">
    <subcellularLocation>
        <location evidence="1">Cell inner membrane</location>
        <topology evidence="1">Single-pass membrane protein</topology>
    </subcellularLocation>
</comment>
<dbReference type="RefSeq" id="WP_135816579.1">
    <property type="nucleotide sequence ID" value="NZ_CP040763.1"/>
</dbReference>
<evidence type="ECO:0000313" key="12">
    <source>
        <dbReference type="EMBL" id="TGN67547.1"/>
    </source>
</evidence>
<sequence length="192" mass="20473">MTRPTLRSATAGVTLVEVLVALVLFALIGGAGFGMLDQILRTQAGTEGRLERLAQIQRGMYLLSTDFRQARSGTLSWQDGEAGPVLSVGRSAAETGAGWITLTYQVQEGVLLRDVASAGGDPVARQSLLSDVAGIAWQFYDPGVGWVDQWPPPRAVAVLSQRPPNPVAVAAIITLADDRQLRRVATLPSEPR</sequence>
<evidence type="ECO:0000256" key="10">
    <source>
        <dbReference type="SAM" id="Phobius"/>
    </source>
</evidence>
<evidence type="ECO:0000313" key="14">
    <source>
        <dbReference type="Proteomes" id="UP000297972"/>
    </source>
</evidence>
<dbReference type="InterPro" id="IPR051621">
    <property type="entry name" value="T2SS_protein_J"/>
</dbReference>
<keyword evidence="8 10" id="KW-1133">Transmembrane helix</keyword>
<dbReference type="GO" id="GO:0005886">
    <property type="term" value="C:plasma membrane"/>
    <property type="evidence" value="ECO:0007669"/>
    <property type="project" value="UniProtKB-SubCell"/>
</dbReference>
<dbReference type="AlphaFoldDB" id="A0A4Z1CQZ0"/>